<dbReference type="PROSITE" id="PS50845">
    <property type="entry name" value="RETICULON"/>
    <property type="match status" value="1"/>
</dbReference>
<keyword evidence="5" id="KW-0472">Membrane</keyword>
<evidence type="ECO:0000313" key="9">
    <source>
        <dbReference type="EMBL" id="KAG6508489.1"/>
    </source>
</evidence>
<sequence length="518" mass="56874">MDSPPPSATPCNRSSAEPRHRSKSASRIAIATASDENQIIPFLATPPSRKHNSPLLSPSPLQDIVLLSPSPHLKPKRRPAAAAAIEDGSPQAGGTPCGRRKSRAAAAMVLMGCASSPRKGRRARRRLEKDVVREERDLGHLEDGDGVGNGRVRITRRSRERSSLVTSVPPPSPITEPREAPINNEDCRSSLDGIQEHIFELVMWKNVAKSSLWFGLGTLFFLSSCFSKDFSFSMISAMSHLGLAILGLAFFKDSIPQRQQLNVRSKVQITDEDILRAAQVILPLANVAFAKIQEIFCGDPLRTLQIAPVLLSGAMYGHLITLRRLIATCFFVSFTLPKFYSCYSHQIHNKDRASMERQQGQGAKPAKRKPIFTKVDQLKPGTSGHTLVVKVVTSNTVLHKGRPAAAHLRPTRIAECLIGDETACIVFTARNEQGRSQHSDNQMHTVLAISLGVPLIDLLKTGATVILRNAKIDMFKGCMRLAVDKWGRIEVAEPANFEVKADNNLSLVEYELVNVGEE</sequence>
<evidence type="ECO:0000256" key="7">
    <source>
        <dbReference type="SAM" id="MobiDB-lite"/>
    </source>
</evidence>
<dbReference type="EMBL" id="JACMSC010000009">
    <property type="protein sequence ID" value="KAG6508489.1"/>
    <property type="molecule type" value="Genomic_DNA"/>
</dbReference>
<gene>
    <name evidence="9" type="ORF">ZIOFF_033863</name>
</gene>
<comment type="subcellular location">
    <subcellularLocation>
        <location evidence="1 6">Endoplasmic reticulum membrane</location>
        <topology evidence="1 6">Multi-pass membrane protein</topology>
    </subcellularLocation>
</comment>
<dbReference type="Pfam" id="PF21473">
    <property type="entry name" value="OB_Ssb-like"/>
    <property type="match status" value="2"/>
</dbReference>
<dbReference type="InterPro" id="IPR048970">
    <property type="entry name" value="OB_Ssb-like"/>
</dbReference>
<dbReference type="Pfam" id="PF02453">
    <property type="entry name" value="Reticulon"/>
    <property type="match status" value="1"/>
</dbReference>
<evidence type="ECO:0000313" key="10">
    <source>
        <dbReference type="Proteomes" id="UP000734854"/>
    </source>
</evidence>
<dbReference type="Gene3D" id="2.40.50.140">
    <property type="entry name" value="Nucleic acid-binding proteins"/>
    <property type="match status" value="1"/>
</dbReference>
<organism evidence="9 10">
    <name type="scientific">Zingiber officinale</name>
    <name type="common">Ginger</name>
    <name type="synonym">Amomum zingiber</name>
    <dbReference type="NCBI Taxonomy" id="94328"/>
    <lineage>
        <taxon>Eukaryota</taxon>
        <taxon>Viridiplantae</taxon>
        <taxon>Streptophyta</taxon>
        <taxon>Embryophyta</taxon>
        <taxon>Tracheophyta</taxon>
        <taxon>Spermatophyta</taxon>
        <taxon>Magnoliopsida</taxon>
        <taxon>Liliopsida</taxon>
        <taxon>Zingiberales</taxon>
        <taxon>Zingiberaceae</taxon>
        <taxon>Zingiber</taxon>
    </lineage>
</organism>
<keyword evidence="10" id="KW-1185">Reference proteome</keyword>
<reference evidence="9 10" key="1">
    <citation type="submission" date="2020-08" db="EMBL/GenBank/DDBJ databases">
        <title>Plant Genome Project.</title>
        <authorList>
            <person name="Zhang R.-G."/>
        </authorList>
    </citation>
    <scope>NUCLEOTIDE SEQUENCE [LARGE SCALE GENOMIC DNA]</scope>
    <source>
        <tissue evidence="9">Rhizome</tissue>
    </source>
</reference>
<dbReference type="InterPro" id="IPR003388">
    <property type="entry name" value="Reticulon"/>
</dbReference>
<dbReference type="InterPro" id="IPR044647">
    <property type="entry name" value="RTNLB17/18/21"/>
</dbReference>
<comment type="caution">
    <text evidence="9">The sequence shown here is derived from an EMBL/GenBank/DDBJ whole genome shotgun (WGS) entry which is preliminary data.</text>
</comment>
<feature type="region of interest" description="Disordered" evidence="7">
    <location>
        <begin position="140"/>
        <end position="183"/>
    </location>
</feature>
<feature type="domain" description="Reticulon" evidence="8">
    <location>
        <begin position="198"/>
        <end position="349"/>
    </location>
</feature>
<evidence type="ECO:0000256" key="4">
    <source>
        <dbReference type="ARBA" id="ARBA00022989"/>
    </source>
</evidence>
<dbReference type="PANTHER" id="PTHR46626:SF2">
    <property type="entry name" value="RETICULON-LIKE PROTEIN B17"/>
    <property type="match status" value="1"/>
</dbReference>
<evidence type="ECO:0000256" key="5">
    <source>
        <dbReference type="ARBA" id="ARBA00023136"/>
    </source>
</evidence>
<name>A0A8J5L227_ZINOF</name>
<feature type="region of interest" description="Disordered" evidence="7">
    <location>
        <begin position="66"/>
        <end position="101"/>
    </location>
</feature>
<dbReference type="CDD" id="cd04491">
    <property type="entry name" value="SoSSB_OBF"/>
    <property type="match status" value="1"/>
</dbReference>
<dbReference type="AlphaFoldDB" id="A0A8J5L227"/>
<dbReference type="GO" id="GO:0005789">
    <property type="term" value="C:endoplasmic reticulum membrane"/>
    <property type="evidence" value="ECO:0007669"/>
    <property type="project" value="UniProtKB-SubCell"/>
</dbReference>
<evidence type="ECO:0000259" key="8">
    <source>
        <dbReference type="PROSITE" id="PS50845"/>
    </source>
</evidence>
<evidence type="ECO:0000256" key="3">
    <source>
        <dbReference type="ARBA" id="ARBA00022824"/>
    </source>
</evidence>
<keyword evidence="2" id="KW-0812">Transmembrane</keyword>
<dbReference type="Proteomes" id="UP000734854">
    <property type="component" value="Unassembled WGS sequence"/>
</dbReference>
<keyword evidence="4" id="KW-1133">Transmembrane helix</keyword>
<protein>
    <recommendedName>
        <fullName evidence="6">Reticulon-like protein</fullName>
    </recommendedName>
</protein>
<dbReference type="PANTHER" id="PTHR46626">
    <property type="entry name" value="RETICULON-LIKE PROTEIN B17"/>
    <property type="match status" value="1"/>
</dbReference>
<accession>A0A8J5L227</accession>
<dbReference type="SUPFAM" id="SSF50249">
    <property type="entry name" value="Nucleic acid-binding proteins"/>
    <property type="match status" value="1"/>
</dbReference>
<dbReference type="InterPro" id="IPR012340">
    <property type="entry name" value="NA-bd_OB-fold"/>
</dbReference>
<proteinExistence type="predicted"/>
<evidence type="ECO:0000256" key="6">
    <source>
        <dbReference type="RuleBase" id="RU363132"/>
    </source>
</evidence>
<evidence type="ECO:0000256" key="1">
    <source>
        <dbReference type="ARBA" id="ARBA00004477"/>
    </source>
</evidence>
<feature type="region of interest" description="Disordered" evidence="7">
    <location>
        <begin position="1"/>
        <end position="26"/>
    </location>
</feature>
<evidence type="ECO:0000256" key="2">
    <source>
        <dbReference type="ARBA" id="ARBA00022692"/>
    </source>
</evidence>
<keyword evidence="3 6" id="KW-0256">Endoplasmic reticulum</keyword>